<dbReference type="Pfam" id="PF18701">
    <property type="entry name" value="DUF5641"/>
    <property type="match status" value="1"/>
</dbReference>
<dbReference type="WBParaSite" id="NBR_0002183101-mRNA-1">
    <property type="protein sequence ID" value="NBR_0002183101-mRNA-1"/>
    <property type="gene ID" value="NBR_0002183101"/>
</dbReference>
<sequence>MLVRYRPGIRLTKKQLIEEVNSSAKIVDKFWQLWQHQCLTALHDRHVREAVRSRGSRVSLAVGQVVLLCDACPPRHSWRMGRTKELRQDSEALPSRQDIRKPANLMVPLQLETSETTTPPHYVDQRAAQQQPVDGTQYQQHPTYNLRKKDRVDYARLAGNEH</sequence>
<gene>
    <name evidence="3" type="ORF">NBR_LOCUS21832</name>
</gene>
<evidence type="ECO:0000313" key="5">
    <source>
        <dbReference type="WBParaSite" id="NBR_0002183101-mRNA-1"/>
    </source>
</evidence>
<proteinExistence type="predicted"/>
<dbReference type="AlphaFoldDB" id="A0A0N4YX59"/>
<feature type="compositionally biased region" description="Polar residues" evidence="1">
    <location>
        <begin position="127"/>
        <end position="143"/>
    </location>
</feature>
<name>A0A0N4YX59_NIPBR</name>
<reference evidence="3 4" key="2">
    <citation type="submission" date="2018-11" db="EMBL/GenBank/DDBJ databases">
        <authorList>
            <consortium name="Pathogen Informatics"/>
        </authorList>
    </citation>
    <scope>NUCLEOTIDE SEQUENCE [LARGE SCALE GENOMIC DNA]</scope>
</reference>
<feature type="region of interest" description="Disordered" evidence="1">
    <location>
        <begin position="122"/>
        <end position="151"/>
    </location>
</feature>
<feature type="domain" description="DUF5641" evidence="2">
    <location>
        <begin position="23"/>
        <end position="93"/>
    </location>
</feature>
<evidence type="ECO:0000313" key="4">
    <source>
        <dbReference type="Proteomes" id="UP000271162"/>
    </source>
</evidence>
<keyword evidence="4" id="KW-1185">Reference proteome</keyword>
<evidence type="ECO:0000259" key="2">
    <source>
        <dbReference type="Pfam" id="PF18701"/>
    </source>
</evidence>
<evidence type="ECO:0000313" key="3">
    <source>
        <dbReference type="EMBL" id="VDL86179.1"/>
    </source>
</evidence>
<dbReference type="Proteomes" id="UP000271162">
    <property type="component" value="Unassembled WGS sequence"/>
</dbReference>
<dbReference type="EMBL" id="UYSL01026931">
    <property type="protein sequence ID" value="VDL86179.1"/>
    <property type="molecule type" value="Genomic_DNA"/>
</dbReference>
<organism evidence="5">
    <name type="scientific">Nippostrongylus brasiliensis</name>
    <name type="common">Rat hookworm</name>
    <dbReference type="NCBI Taxonomy" id="27835"/>
    <lineage>
        <taxon>Eukaryota</taxon>
        <taxon>Metazoa</taxon>
        <taxon>Ecdysozoa</taxon>
        <taxon>Nematoda</taxon>
        <taxon>Chromadorea</taxon>
        <taxon>Rhabditida</taxon>
        <taxon>Rhabditina</taxon>
        <taxon>Rhabditomorpha</taxon>
        <taxon>Strongyloidea</taxon>
        <taxon>Heligmosomidae</taxon>
        <taxon>Nippostrongylus</taxon>
    </lineage>
</organism>
<evidence type="ECO:0000256" key="1">
    <source>
        <dbReference type="SAM" id="MobiDB-lite"/>
    </source>
</evidence>
<reference evidence="5" key="1">
    <citation type="submission" date="2017-02" db="UniProtKB">
        <authorList>
            <consortium name="WormBaseParasite"/>
        </authorList>
    </citation>
    <scope>IDENTIFICATION</scope>
</reference>
<dbReference type="OMA" id="WEAQYLT"/>
<protein>
    <submittedName>
        <fullName evidence="5">DUF5641 domain-containing protein</fullName>
    </submittedName>
</protein>
<dbReference type="STRING" id="27835.A0A0N4YX59"/>
<feature type="region of interest" description="Disordered" evidence="1">
    <location>
        <begin position="83"/>
        <end position="104"/>
    </location>
</feature>
<accession>A0A0N4YX59</accession>
<dbReference type="InterPro" id="IPR040676">
    <property type="entry name" value="DUF5641"/>
</dbReference>